<dbReference type="Proteomes" id="UP000317332">
    <property type="component" value="Unassembled WGS sequence"/>
</dbReference>
<feature type="chain" id="PRO_5021446977" evidence="3">
    <location>
        <begin position="24"/>
        <end position="170"/>
    </location>
</feature>
<dbReference type="SMART" id="SM00935">
    <property type="entry name" value="OmpH"/>
    <property type="match status" value="1"/>
</dbReference>
<dbReference type="PANTHER" id="PTHR35089:SF1">
    <property type="entry name" value="CHAPERONE PROTEIN SKP"/>
    <property type="match status" value="1"/>
</dbReference>
<proteinExistence type="inferred from homology"/>
<feature type="signal peptide" evidence="3">
    <location>
        <begin position="1"/>
        <end position="23"/>
    </location>
</feature>
<dbReference type="EMBL" id="VHIQ01000001">
    <property type="protein sequence ID" value="TPV35822.1"/>
    <property type="molecule type" value="Genomic_DNA"/>
</dbReference>
<organism evidence="4 5">
    <name type="scientific">Paucihalobacter ruber</name>
    <dbReference type="NCBI Taxonomy" id="2567861"/>
    <lineage>
        <taxon>Bacteria</taxon>
        <taxon>Pseudomonadati</taxon>
        <taxon>Bacteroidota</taxon>
        <taxon>Flavobacteriia</taxon>
        <taxon>Flavobacteriales</taxon>
        <taxon>Flavobacteriaceae</taxon>
        <taxon>Paucihalobacter</taxon>
    </lineage>
</organism>
<comment type="similarity">
    <text evidence="1">Belongs to the Skp family.</text>
</comment>
<sequence>MKQITTFLFAAVVFFAANTFSNAQSKIAHIDSQALIGEMPATKAAQAEIEKLEKTYQTEIEGMITEYQNKIKRYDAEAASQTDDENAKRMQEVETMQRSIREYQGQAQEDLQKKQFELLKPIAEKVQAAISKVAKAKGIEYVLQSTPNNGIVLVADGYDLMGDVKKELGL</sequence>
<dbReference type="InterPro" id="IPR024930">
    <property type="entry name" value="Skp_dom_sf"/>
</dbReference>
<dbReference type="AlphaFoldDB" id="A0A506PRE0"/>
<dbReference type="GO" id="GO:0005829">
    <property type="term" value="C:cytosol"/>
    <property type="evidence" value="ECO:0007669"/>
    <property type="project" value="TreeGrafter"/>
</dbReference>
<evidence type="ECO:0000256" key="3">
    <source>
        <dbReference type="SAM" id="SignalP"/>
    </source>
</evidence>
<dbReference type="GO" id="GO:0050821">
    <property type="term" value="P:protein stabilization"/>
    <property type="evidence" value="ECO:0007669"/>
    <property type="project" value="TreeGrafter"/>
</dbReference>
<keyword evidence="5" id="KW-1185">Reference proteome</keyword>
<evidence type="ECO:0000256" key="2">
    <source>
        <dbReference type="ARBA" id="ARBA00022729"/>
    </source>
</evidence>
<dbReference type="Gene3D" id="3.30.910.20">
    <property type="entry name" value="Skp domain"/>
    <property type="match status" value="1"/>
</dbReference>
<dbReference type="RefSeq" id="WP_140988832.1">
    <property type="nucleotide sequence ID" value="NZ_VHIQ01000001.1"/>
</dbReference>
<evidence type="ECO:0000313" key="5">
    <source>
        <dbReference type="Proteomes" id="UP000317332"/>
    </source>
</evidence>
<evidence type="ECO:0000313" key="4">
    <source>
        <dbReference type="EMBL" id="TPV35822.1"/>
    </source>
</evidence>
<dbReference type="SUPFAM" id="SSF111384">
    <property type="entry name" value="OmpH-like"/>
    <property type="match status" value="1"/>
</dbReference>
<dbReference type="InterPro" id="IPR005632">
    <property type="entry name" value="Chaperone_Skp"/>
</dbReference>
<accession>A0A506PRE0</accession>
<keyword evidence="2 3" id="KW-0732">Signal</keyword>
<dbReference type="PANTHER" id="PTHR35089">
    <property type="entry name" value="CHAPERONE PROTEIN SKP"/>
    <property type="match status" value="1"/>
</dbReference>
<gene>
    <name evidence="4" type="ORF">FJ651_02590</name>
</gene>
<comment type="caution">
    <text evidence="4">The sequence shown here is derived from an EMBL/GenBank/DDBJ whole genome shotgun (WGS) entry which is preliminary data.</text>
</comment>
<dbReference type="GO" id="GO:0051082">
    <property type="term" value="F:unfolded protein binding"/>
    <property type="evidence" value="ECO:0007669"/>
    <property type="project" value="InterPro"/>
</dbReference>
<dbReference type="Pfam" id="PF03938">
    <property type="entry name" value="OmpH"/>
    <property type="match status" value="1"/>
</dbReference>
<protein>
    <submittedName>
        <fullName evidence="4">OmpH family outer membrane protein</fullName>
    </submittedName>
</protein>
<reference evidence="4 5" key="1">
    <citation type="submission" date="2019-06" db="EMBL/GenBank/DDBJ databases">
        <title>Flavobacteriaceae Paucihalobacterium erythroidium CWB-1, complete genome.</title>
        <authorList>
            <person name="Wu S."/>
        </authorList>
    </citation>
    <scope>NUCLEOTIDE SEQUENCE [LARGE SCALE GENOMIC DNA]</scope>
    <source>
        <strain evidence="4 5">CWB-1</strain>
    </source>
</reference>
<name>A0A506PRE0_9FLAO</name>
<evidence type="ECO:0000256" key="1">
    <source>
        <dbReference type="ARBA" id="ARBA00009091"/>
    </source>
</evidence>
<dbReference type="OrthoDB" id="1524711at2"/>